<reference evidence="1" key="1">
    <citation type="submission" date="2024-12" db="EMBL/GenBank/DDBJ databases">
        <authorList>
            <person name="Wu N."/>
        </authorList>
    </citation>
    <scope>NUCLEOTIDE SEQUENCE</scope>
    <source>
        <strain evidence="1">P15</strain>
    </source>
</reference>
<gene>
    <name evidence="1" type="ORF">ACI1P1_24760</name>
</gene>
<evidence type="ECO:0000313" key="2">
    <source>
        <dbReference type="Proteomes" id="UP001631969"/>
    </source>
</evidence>
<keyword evidence="1" id="KW-0378">Hydrolase</keyword>
<comment type="caution">
    <text evidence="1">The sequence shown here is derived from an EMBL/GenBank/DDBJ whole genome shotgun (WGS) entry which is preliminary data.</text>
</comment>
<keyword evidence="2" id="KW-1185">Reference proteome</keyword>
<name>A0ACC7P396_9BACL</name>
<proteinExistence type="predicted"/>
<accession>A0ACC7P396</accession>
<dbReference type="Proteomes" id="UP001631969">
    <property type="component" value="Unassembled WGS sequence"/>
</dbReference>
<evidence type="ECO:0000313" key="1">
    <source>
        <dbReference type="EMBL" id="MFM9331513.1"/>
    </source>
</evidence>
<dbReference type="EMBL" id="JBJURJ010000019">
    <property type="protein sequence ID" value="MFM9331513.1"/>
    <property type="molecule type" value="Genomic_DNA"/>
</dbReference>
<sequence>MANLQMEYYSKSLKRQVSFSAVIPAERLEPPSPERKGLRSLYLLHGYAGSHTDWLYFTRIRELAEKHHIAVFMPSGENHFYLDDEDKGERHGEFIGSELVELTRSLFPLSRERGDTFIGGLSMGGFGAIRNGLKYNGSFGRIIALSSALILHGIAGIGPDFHNGIAGYGYYRRVFGDLNAVLGSDKDPEALVQALKAAGAELPQIYMACGTEDFLLEQNRLFHVFLTGEGVAHTYKESPGAHTWDFWNTYIAEALEWALAAD</sequence>
<organism evidence="1 2">
    <name type="scientific">Paenibacillus mesotrionivorans</name>
    <dbReference type="NCBI Taxonomy" id="3160968"/>
    <lineage>
        <taxon>Bacteria</taxon>
        <taxon>Bacillati</taxon>
        <taxon>Bacillota</taxon>
        <taxon>Bacilli</taxon>
        <taxon>Bacillales</taxon>
        <taxon>Paenibacillaceae</taxon>
        <taxon>Paenibacillus</taxon>
    </lineage>
</organism>
<protein>
    <submittedName>
        <fullName evidence="1">Alpha/beta hydrolase</fullName>
    </submittedName>
</protein>